<organism evidence="2 3">
    <name type="scientific">Liparis tanakae</name>
    <name type="common">Tanaka's snailfish</name>
    <dbReference type="NCBI Taxonomy" id="230148"/>
    <lineage>
        <taxon>Eukaryota</taxon>
        <taxon>Metazoa</taxon>
        <taxon>Chordata</taxon>
        <taxon>Craniata</taxon>
        <taxon>Vertebrata</taxon>
        <taxon>Euteleostomi</taxon>
        <taxon>Actinopterygii</taxon>
        <taxon>Neopterygii</taxon>
        <taxon>Teleostei</taxon>
        <taxon>Neoteleostei</taxon>
        <taxon>Acanthomorphata</taxon>
        <taxon>Eupercaria</taxon>
        <taxon>Perciformes</taxon>
        <taxon>Cottioidei</taxon>
        <taxon>Cottales</taxon>
        <taxon>Liparidae</taxon>
        <taxon>Liparis</taxon>
    </lineage>
</organism>
<protein>
    <submittedName>
        <fullName evidence="2">Uncharacterized protein</fullName>
    </submittedName>
</protein>
<accession>A0A4Z2H2T2</accession>
<name>A0A4Z2H2T2_9TELE</name>
<dbReference type="Proteomes" id="UP000314294">
    <property type="component" value="Unassembled WGS sequence"/>
</dbReference>
<sequence length="199" mass="22658">MAQWGQLYTTDRLLMKTITEKTALGIASTHHLRIKKADTIGPVDTEELPVSSEMRISNGKTKPYCNLRWRRSLSKELSFDEVKRTALLKQPTDQEGTNAEDEGEAVGPLQNNIILKFSVLPVSFTFGSNGRQETEDPGQETPDLVERKDDNHNKSDNCSIDAWYSNAEQQFHPPPAYTSSLFRAFQKTYMDMRQRCVDK</sequence>
<reference evidence="2 3" key="1">
    <citation type="submission" date="2019-03" db="EMBL/GenBank/DDBJ databases">
        <title>First draft genome of Liparis tanakae, snailfish: a comprehensive survey of snailfish specific genes.</title>
        <authorList>
            <person name="Kim W."/>
            <person name="Song I."/>
            <person name="Jeong J.-H."/>
            <person name="Kim D."/>
            <person name="Kim S."/>
            <person name="Ryu S."/>
            <person name="Song J.Y."/>
            <person name="Lee S.K."/>
        </authorList>
    </citation>
    <scope>NUCLEOTIDE SEQUENCE [LARGE SCALE GENOMIC DNA]</scope>
    <source>
        <tissue evidence="2">Muscle</tissue>
    </source>
</reference>
<dbReference type="EMBL" id="SRLO01000348">
    <property type="protein sequence ID" value="TNN59770.1"/>
    <property type="molecule type" value="Genomic_DNA"/>
</dbReference>
<gene>
    <name evidence="2" type="ORF">EYF80_029955</name>
</gene>
<proteinExistence type="predicted"/>
<evidence type="ECO:0000313" key="3">
    <source>
        <dbReference type="Proteomes" id="UP000314294"/>
    </source>
</evidence>
<feature type="region of interest" description="Disordered" evidence="1">
    <location>
        <begin position="127"/>
        <end position="155"/>
    </location>
</feature>
<dbReference type="AlphaFoldDB" id="A0A4Z2H2T2"/>
<comment type="caution">
    <text evidence="2">The sequence shown here is derived from an EMBL/GenBank/DDBJ whole genome shotgun (WGS) entry which is preliminary data.</text>
</comment>
<feature type="compositionally biased region" description="Basic and acidic residues" evidence="1">
    <location>
        <begin position="144"/>
        <end position="155"/>
    </location>
</feature>
<evidence type="ECO:0000313" key="2">
    <source>
        <dbReference type="EMBL" id="TNN59770.1"/>
    </source>
</evidence>
<keyword evidence="3" id="KW-1185">Reference proteome</keyword>
<dbReference type="OrthoDB" id="8923208at2759"/>
<evidence type="ECO:0000256" key="1">
    <source>
        <dbReference type="SAM" id="MobiDB-lite"/>
    </source>
</evidence>